<dbReference type="Pfam" id="PF15404">
    <property type="entry name" value="PH_4"/>
    <property type="match status" value="1"/>
</dbReference>
<dbReference type="InterPro" id="IPR057379">
    <property type="entry name" value="PH_SPO71"/>
</dbReference>
<feature type="non-terminal residue" evidence="2">
    <location>
        <position position="1"/>
    </location>
</feature>
<feature type="domain" description="PH" evidence="1">
    <location>
        <begin position="558"/>
        <end position="744"/>
    </location>
</feature>
<dbReference type="InterPro" id="IPR040345">
    <property type="entry name" value="Mug56/Spo71"/>
</dbReference>
<dbReference type="PANTHER" id="PTHR28076">
    <property type="entry name" value="SPORULATION-SPECIFIC PROTEIN 71"/>
    <property type="match status" value="1"/>
</dbReference>
<feature type="non-terminal residue" evidence="2">
    <location>
        <position position="745"/>
    </location>
</feature>
<feature type="domain" description="PH" evidence="1">
    <location>
        <begin position="29"/>
        <end position="146"/>
    </location>
</feature>
<name>A0A1E4TY63_PACTA</name>
<keyword evidence="3" id="KW-1185">Reference proteome</keyword>
<dbReference type="InterPro" id="IPR039486">
    <property type="entry name" value="Mug56/Spo71_PH"/>
</dbReference>
<organism evidence="2 3">
    <name type="scientific">Pachysolen tannophilus NRRL Y-2460</name>
    <dbReference type="NCBI Taxonomy" id="669874"/>
    <lineage>
        <taxon>Eukaryota</taxon>
        <taxon>Fungi</taxon>
        <taxon>Dikarya</taxon>
        <taxon>Ascomycota</taxon>
        <taxon>Saccharomycotina</taxon>
        <taxon>Pichiomycetes</taxon>
        <taxon>Pachysolenaceae</taxon>
        <taxon>Pachysolen</taxon>
    </lineage>
</organism>
<sequence>KNFQNGSIIKVEKMLVLVKTSLSSICHTVAVSGLMENEGCDTRVVERWKEYIVVVRSTGDLENPLYIQFYRNRKIPEKQTSQKNEFDFKLNIHTSIVKFYSSLDKTISITMKNSENGSYMFYILRTSTQSSAIRWHSFFQEILGYKVKSKLRLDLPELDVSMNISIPYCDFERIIKEGQRRKEEFEILVKNKGYKVEQIAFSDYLINIIAKNLKECNLYHEKIKFLEYQDHLFSFAWKHYDRLEWIFGENQNLLYGKWSMGSTHTLEFRSAKHYPTTVLTTEGRHVSEPIPIEGFLGRLTSRSGKDISSFLKKPIFKLKYFYTNDNMLMFCKPSRAIPPLPESIDFESCFQNGERLKEVINSMPAIYQKNPFKLDDNDHIEWLKPGMSKAEFIQKDRHALQEMERKISAVTRADGLIDMCQIIQVKSVPVSEIKNIIKTASSLLWTSSPTHVNDMNLVDACFDIILNDGGIIRLQAPSRSIKYEWIAKLIQMRDYWIQRKKDDLSRLMRVRQKNMEILHASEYVESTISHSTPKWETSRGIADSYIYNVSGTALSRCVVMSGILYQKPKKHSVFTKYFVVLCPGFIILYSMFKRNHSGFVKSTTDYRHYLTIPVHESYVYSGMNTTLDLLDRNEEFDEIHPGHYSLPRIYPDFWKSSEEESERCFTLWFGTKRAIAGKKEHINRRTNDSHASLQNSQINSSRNPGLIRMVNRLGVTGRSIVFMARSRQERDLWVTRLLSQIERFA</sequence>
<gene>
    <name evidence="2" type="ORF">PACTADRAFT_24532</name>
</gene>
<dbReference type="Proteomes" id="UP000094236">
    <property type="component" value="Unassembled WGS sequence"/>
</dbReference>
<reference evidence="3" key="1">
    <citation type="submission" date="2016-05" db="EMBL/GenBank/DDBJ databases">
        <title>Comparative genomics of biotechnologically important yeasts.</title>
        <authorList>
            <consortium name="DOE Joint Genome Institute"/>
            <person name="Riley R."/>
            <person name="Haridas S."/>
            <person name="Wolfe K.H."/>
            <person name="Lopes M.R."/>
            <person name="Hittinger C.T."/>
            <person name="Goker M."/>
            <person name="Salamov A."/>
            <person name="Wisecaver J."/>
            <person name="Long T.M."/>
            <person name="Aerts A.L."/>
            <person name="Barry K."/>
            <person name="Choi C."/>
            <person name="Clum A."/>
            <person name="Coughlan A.Y."/>
            <person name="Deshpande S."/>
            <person name="Douglass A.P."/>
            <person name="Hanson S.J."/>
            <person name="Klenk H.-P."/>
            <person name="Labutti K."/>
            <person name="Lapidus A."/>
            <person name="Lindquist E."/>
            <person name="Lipzen A."/>
            <person name="Meier-Kolthoff J.P."/>
            <person name="Ohm R.A."/>
            <person name="Otillar R.P."/>
            <person name="Pangilinan J."/>
            <person name="Peng Y."/>
            <person name="Rokas A."/>
            <person name="Rosa C.A."/>
            <person name="Scheuner C."/>
            <person name="Sibirny A.A."/>
            <person name="Slot J.C."/>
            <person name="Stielow J.B."/>
            <person name="Sun H."/>
            <person name="Kurtzman C.P."/>
            <person name="Blackwell M."/>
            <person name="Grigoriev I.V."/>
            <person name="Jeffries T.W."/>
        </authorList>
    </citation>
    <scope>NUCLEOTIDE SEQUENCE [LARGE SCALE GENOMIC DNA]</scope>
    <source>
        <strain evidence="3">NRRL Y-2460</strain>
    </source>
</reference>
<feature type="domain" description="PH" evidence="1">
    <location>
        <begin position="290"/>
        <end position="496"/>
    </location>
</feature>
<evidence type="ECO:0000259" key="1">
    <source>
        <dbReference type="SMART" id="SM00233"/>
    </source>
</evidence>
<dbReference type="SUPFAM" id="SSF50729">
    <property type="entry name" value="PH domain-like"/>
    <property type="match status" value="1"/>
</dbReference>
<accession>A0A1E4TY63</accession>
<dbReference type="SMART" id="SM00233">
    <property type="entry name" value="PH"/>
    <property type="match status" value="3"/>
</dbReference>
<evidence type="ECO:0000313" key="3">
    <source>
        <dbReference type="Proteomes" id="UP000094236"/>
    </source>
</evidence>
<dbReference type="InterPro" id="IPR001849">
    <property type="entry name" value="PH_domain"/>
</dbReference>
<dbReference type="PANTHER" id="PTHR28076:SF1">
    <property type="entry name" value="PROSPORE MEMBRANE ADAPTER PROTEIN SPO71"/>
    <property type="match status" value="1"/>
</dbReference>
<dbReference type="AlphaFoldDB" id="A0A1E4TY63"/>
<dbReference type="GO" id="GO:1902657">
    <property type="term" value="P:protein localization to prospore membrane"/>
    <property type="evidence" value="ECO:0007669"/>
    <property type="project" value="InterPro"/>
</dbReference>
<dbReference type="OrthoDB" id="5579281at2759"/>
<evidence type="ECO:0000313" key="2">
    <source>
        <dbReference type="EMBL" id="ODV96687.1"/>
    </source>
</evidence>
<dbReference type="STRING" id="669874.A0A1E4TY63"/>
<proteinExistence type="predicted"/>
<dbReference type="EMBL" id="KV454012">
    <property type="protein sequence ID" value="ODV96687.1"/>
    <property type="molecule type" value="Genomic_DNA"/>
</dbReference>
<protein>
    <recommendedName>
        <fullName evidence="1">PH domain-containing protein</fullName>
    </recommendedName>
</protein>
<dbReference type="Pfam" id="PF23207">
    <property type="entry name" value="PH_SPO71"/>
    <property type="match status" value="1"/>
</dbReference>
<dbReference type="GO" id="GO:0005628">
    <property type="term" value="C:prospore membrane"/>
    <property type="evidence" value="ECO:0007669"/>
    <property type="project" value="TreeGrafter"/>
</dbReference>